<proteinExistence type="predicted"/>
<dbReference type="InterPro" id="IPR014919">
    <property type="entry name" value="XisH"/>
</dbReference>
<protein>
    <submittedName>
        <fullName evidence="1">Fatty-acid synthase</fullName>
    </submittedName>
</protein>
<dbReference type="SUPFAM" id="SSF52980">
    <property type="entry name" value="Restriction endonuclease-like"/>
    <property type="match status" value="1"/>
</dbReference>
<dbReference type="Gene3D" id="3.40.1350.10">
    <property type="match status" value="1"/>
</dbReference>
<evidence type="ECO:0000313" key="2">
    <source>
        <dbReference type="Proteomes" id="UP000637383"/>
    </source>
</evidence>
<dbReference type="EMBL" id="JACJTU010000022">
    <property type="protein sequence ID" value="MBD2736518.1"/>
    <property type="molecule type" value="Genomic_DNA"/>
</dbReference>
<evidence type="ECO:0000313" key="1">
    <source>
        <dbReference type="EMBL" id="MBD2736518.1"/>
    </source>
</evidence>
<sequence>MIWNWLSKKKDLYIDLGAEKLIAAQKGQQKIAVKIKSFVSPSPVTDLENALGQFILYYDILEEQGSDRILHLAIPHRTYTEIFTETIGKILLKKNRLRLLVFDPKQEVIVQWIT</sequence>
<dbReference type="InterPro" id="IPR011856">
    <property type="entry name" value="tRNA_endonuc-like_dom_sf"/>
</dbReference>
<organism evidence="1 2">
    <name type="scientific">Nostoc paludosum FACHB-159</name>
    <dbReference type="NCBI Taxonomy" id="2692908"/>
    <lineage>
        <taxon>Bacteria</taxon>
        <taxon>Bacillati</taxon>
        <taxon>Cyanobacteriota</taxon>
        <taxon>Cyanophyceae</taxon>
        <taxon>Nostocales</taxon>
        <taxon>Nostocaceae</taxon>
        <taxon>Nostoc</taxon>
    </lineage>
</organism>
<gene>
    <name evidence="1" type="ORF">H6H03_21935</name>
</gene>
<dbReference type="Pfam" id="PF08814">
    <property type="entry name" value="XisH"/>
    <property type="match status" value="1"/>
</dbReference>
<accession>A0ABR8KC73</accession>
<comment type="caution">
    <text evidence="1">The sequence shown here is derived from an EMBL/GenBank/DDBJ whole genome shotgun (WGS) entry which is preliminary data.</text>
</comment>
<dbReference type="Proteomes" id="UP000637383">
    <property type="component" value="Unassembled WGS sequence"/>
</dbReference>
<reference evidence="1 2" key="1">
    <citation type="journal article" date="2020" name="ISME J.">
        <title>Comparative genomics reveals insights into cyanobacterial evolution and habitat adaptation.</title>
        <authorList>
            <person name="Chen M.Y."/>
            <person name="Teng W.K."/>
            <person name="Zhao L."/>
            <person name="Hu C.X."/>
            <person name="Zhou Y.K."/>
            <person name="Han B.P."/>
            <person name="Song L.R."/>
            <person name="Shu W.S."/>
        </authorList>
    </citation>
    <scope>NUCLEOTIDE SEQUENCE [LARGE SCALE GENOMIC DNA]</scope>
    <source>
        <strain evidence="1 2">FACHB-159</strain>
    </source>
</reference>
<keyword evidence="2" id="KW-1185">Reference proteome</keyword>
<name>A0ABR8KC73_9NOSO</name>
<dbReference type="InterPro" id="IPR011335">
    <property type="entry name" value="Restrct_endonuc-II-like"/>
</dbReference>